<keyword evidence="3" id="KW-0479">Metal-binding</keyword>
<dbReference type="Proteomes" id="UP000829817">
    <property type="component" value="Chromosome"/>
</dbReference>
<keyword evidence="7" id="KW-1185">Reference proteome</keyword>
<dbReference type="InterPro" id="IPR014191">
    <property type="entry name" value="Anaer_RNR_activator"/>
</dbReference>
<dbReference type="EMBL" id="CP091508">
    <property type="protein sequence ID" value="UOO80706.1"/>
    <property type="molecule type" value="Genomic_DNA"/>
</dbReference>
<comment type="cofactor">
    <cofactor evidence="1">
        <name>[4Fe-4S] cluster</name>
        <dbReference type="ChEBI" id="CHEBI:49883"/>
    </cofactor>
</comment>
<dbReference type="InterPro" id="IPR058240">
    <property type="entry name" value="rSAM_sf"/>
</dbReference>
<dbReference type="SFLD" id="SFLDS00029">
    <property type="entry name" value="Radical_SAM"/>
    <property type="match status" value="1"/>
</dbReference>
<dbReference type="InterPro" id="IPR007197">
    <property type="entry name" value="rSAM"/>
</dbReference>
<accession>A0ABY4DVK1</accession>
<organism evidence="6 7">
    <name type="scientific">Uruburuella testudinis</name>
    <dbReference type="NCBI Taxonomy" id="1282863"/>
    <lineage>
        <taxon>Bacteria</taxon>
        <taxon>Pseudomonadati</taxon>
        <taxon>Pseudomonadota</taxon>
        <taxon>Betaproteobacteria</taxon>
        <taxon>Neisseriales</taxon>
        <taxon>Neisseriaceae</taxon>
        <taxon>Uruburuella</taxon>
    </lineage>
</organism>
<evidence type="ECO:0000256" key="5">
    <source>
        <dbReference type="ARBA" id="ARBA00023014"/>
    </source>
</evidence>
<sequence length="156" mass="17614">MQALRFISEEIVWQEVPGEVSLAFFCSGCPLRCRGCHSSDSWKAGRGTVLTAGYLQGRLKQYRGLISCVLFMGGEWHGGLLKQMLRIAREEELHTCLYTGLERHELDPALLPHLTYLKTGRWLPERGGLNDPDTNQQFTDLRSGANLNHLFQGEPL</sequence>
<reference evidence="6 7" key="1">
    <citation type="journal article" date="2022" name="Res Sq">
        <title>Evolution of multicellular longitudinally dividing oral cavity symbionts (Neisseriaceae).</title>
        <authorList>
            <person name="Nyongesa S."/>
            <person name="Weber P."/>
            <person name="Bernet E."/>
            <person name="Pullido F."/>
            <person name="Nieckarz M."/>
            <person name="Delaby M."/>
            <person name="Nieves C."/>
            <person name="Viehboeck T."/>
            <person name="Krause N."/>
            <person name="Rivera-Millot A."/>
            <person name="Nakamura A."/>
            <person name="Vischer N."/>
            <person name="VanNieuwenhze M."/>
            <person name="Brun Y."/>
            <person name="Cava F."/>
            <person name="Bulgheresi S."/>
            <person name="Veyrier F."/>
        </authorList>
    </citation>
    <scope>NUCLEOTIDE SEQUENCE [LARGE SCALE GENOMIC DNA]</scope>
    <source>
        <strain evidence="6 7">CCUG 63373m</strain>
    </source>
</reference>
<dbReference type="Gene3D" id="3.20.20.70">
    <property type="entry name" value="Aldolase class I"/>
    <property type="match status" value="1"/>
</dbReference>
<protein>
    <submittedName>
        <fullName evidence="6">Anaerobic ribonucleoside-triphosphate reductase activating protein</fullName>
    </submittedName>
</protein>
<dbReference type="Pfam" id="PF13353">
    <property type="entry name" value="Fer4_12"/>
    <property type="match status" value="1"/>
</dbReference>
<name>A0ABY4DVK1_9NEIS</name>
<dbReference type="RefSeq" id="WP_244783777.1">
    <property type="nucleotide sequence ID" value="NZ_CP091508.1"/>
</dbReference>
<keyword evidence="4" id="KW-0408">Iron</keyword>
<dbReference type="InterPro" id="IPR013785">
    <property type="entry name" value="Aldolase_TIM"/>
</dbReference>
<dbReference type="NCBIfam" id="TIGR02826">
    <property type="entry name" value="RNR_activ_nrdG3"/>
    <property type="match status" value="1"/>
</dbReference>
<gene>
    <name evidence="6" type="primary">nrdG</name>
    <name evidence="6" type="ORF">LVJ83_06825</name>
</gene>
<evidence type="ECO:0000256" key="1">
    <source>
        <dbReference type="ARBA" id="ARBA00001966"/>
    </source>
</evidence>
<evidence type="ECO:0000313" key="7">
    <source>
        <dbReference type="Proteomes" id="UP000829817"/>
    </source>
</evidence>
<keyword evidence="2" id="KW-0949">S-adenosyl-L-methionine</keyword>
<evidence type="ECO:0000256" key="2">
    <source>
        <dbReference type="ARBA" id="ARBA00022691"/>
    </source>
</evidence>
<evidence type="ECO:0000256" key="4">
    <source>
        <dbReference type="ARBA" id="ARBA00023004"/>
    </source>
</evidence>
<evidence type="ECO:0000313" key="6">
    <source>
        <dbReference type="EMBL" id="UOO80706.1"/>
    </source>
</evidence>
<evidence type="ECO:0000256" key="3">
    <source>
        <dbReference type="ARBA" id="ARBA00022723"/>
    </source>
</evidence>
<dbReference type="SUPFAM" id="SSF102114">
    <property type="entry name" value="Radical SAM enzymes"/>
    <property type="match status" value="1"/>
</dbReference>
<proteinExistence type="predicted"/>
<keyword evidence="5" id="KW-0411">Iron-sulfur</keyword>